<gene>
    <name evidence="1" type="ORF">SCF082_LOCUS15050</name>
</gene>
<evidence type="ECO:0000313" key="1">
    <source>
        <dbReference type="EMBL" id="CAK9020773.1"/>
    </source>
</evidence>
<dbReference type="Proteomes" id="UP001642464">
    <property type="component" value="Unassembled WGS sequence"/>
</dbReference>
<organism evidence="1 2">
    <name type="scientific">Durusdinium trenchii</name>
    <dbReference type="NCBI Taxonomy" id="1381693"/>
    <lineage>
        <taxon>Eukaryota</taxon>
        <taxon>Sar</taxon>
        <taxon>Alveolata</taxon>
        <taxon>Dinophyceae</taxon>
        <taxon>Suessiales</taxon>
        <taxon>Symbiodiniaceae</taxon>
        <taxon>Durusdinium</taxon>
    </lineage>
</organism>
<comment type="caution">
    <text evidence="1">The sequence shown here is derived from an EMBL/GenBank/DDBJ whole genome shotgun (WGS) entry which is preliminary data.</text>
</comment>
<sequence>MRSNVTRVLLAVALAATLQCARTPVFATPRARSGHMIRRRVGDELSSVLNVEQDPNFQAAVTSAWAFVQATLTPAAELAKSLKQVREFASDWKMQKPFEGKDADTHVKELTGRIEEAIAAGKTVLIPTAQEADLPLEPIRGTPFEKLMVATLQNISMVGVYALHAEPGAGKSTAATLAALELKGRQPKDVIVVLQNDFERQVESFFCLSNIKFTAEIARPFLAMLREKGIRLRLILDNVLDSSTMSGQTGDRLRVLARAANDNLHQVIVIVQSEAVANDIAGLNGDTTQKGEQMPAVWYRWSREETLELLNRTSDKQELLEKQLGKDRERREAEERNVLRTEALELALERSQIPDKYGCWRPRSTIRYIMTGNRPTAPTAPLPIAGTSATTRAVWVRQLQKD</sequence>
<keyword evidence="2" id="KW-1185">Reference proteome</keyword>
<protein>
    <submittedName>
        <fullName evidence="1">Uncharacterized protein</fullName>
    </submittedName>
</protein>
<dbReference type="EMBL" id="CAXAMM010009568">
    <property type="protein sequence ID" value="CAK9020773.1"/>
    <property type="molecule type" value="Genomic_DNA"/>
</dbReference>
<name>A0ABP0K1Y1_9DINO</name>
<accession>A0ABP0K1Y1</accession>
<evidence type="ECO:0000313" key="2">
    <source>
        <dbReference type="Proteomes" id="UP001642464"/>
    </source>
</evidence>
<proteinExistence type="predicted"/>
<reference evidence="1 2" key="1">
    <citation type="submission" date="2024-02" db="EMBL/GenBank/DDBJ databases">
        <authorList>
            <person name="Chen Y."/>
            <person name="Shah S."/>
            <person name="Dougan E. K."/>
            <person name="Thang M."/>
            <person name="Chan C."/>
        </authorList>
    </citation>
    <scope>NUCLEOTIDE SEQUENCE [LARGE SCALE GENOMIC DNA]</scope>
</reference>